<evidence type="ECO:0000259" key="3">
    <source>
        <dbReference type="Pfam" id="PF12697"/>
    </source>
</evidence>
<protein>
    <recommendedName>
        <fullName evidence="3">AB hydrolase-1 domain-containing protein</fullName>
    </recommendedName>
</protein>
<dbReference type="GeneID" id="25333129"/>
<dbReference type="SUPFAM" id="SSF53474">
    <property type="entry name" value="alpha/beta-Hydrolases"/>
    <property type="match status" value="1"/>
</dbReference>
<sequence>MTQPSYSSKTLSKGIHALVGGSGTPIVCIPGWPQTAEAFADVFPLLASEHRVFVLDAPGLGNSAPSTEGYTTKAISTTLAAAVEAELGEGTRYHLVGHDVGAWVAYPWACQFPSSLLSVTFIDAGIPGRTITIPSPLLPDEANLKLWQFSFNRLPELPEILTQGKERELLDWFFDLKCVHPERITRTKRARYVESYSRPGAMTHGFNYYRAFPESARQYDEEFSNSKIAAPVLAVGGQKAMGEAMRGVLGLSTASEQSKLVIVDDCGHFVPEEQPEVTAREILTFARYAERASGHVM</sequence>
<dbReference type="PANTHER" id="PTHR43329">
    <property type="entry name" value="EPOXIDE HYDROLASE"/>
    <property type="match status" value="1"/>
</dbReference>
<evidence type="ECO:0000256" key="2">
    <source>
        <dbReference type="ARBA" id="ARBA00038334"/>
    </source>
</evidence>
<reference evidence="4 5" key="1">
    <citation type="submission" date="2015-01" db="EMBL/GenBank/DDBJ databases">
        <title>The Genome Sequence of Exophiala xenobiotica CBS118157.</title>
        <authorList>
            <consortium name="The Broad Institute Genomics Platform"/>
            <person name="Cuomo C."/>
            <person name="de Hoog S."/>
            <person name="Gorbushina A."/>
            <person name="Stielow B."/>
            <person name="Teixiera M."/>
            <person name="Abouelleil A."/>
            <person name="Chapman S.B."/>
            <person name="Priest M."/>
            <person name="Young S.K."/>
            <person name="Wortman J."/>
            <person name="Nusbaum C."/>
            <person name="Birren B."/>
        </authorList>
    </citation>
    <scope>NUCLEOTIDE SEQUENCE [LARGE SCALE GENOMIC DNA]</scope>
    <source>
        <strain evidence="4 5">CBS 118157</strain>
    </source>
</reference>
<dbReference type="AlphaFoldDB" id="A0A0D2CIA6"/>
<proteinExistence type="inferred from homology"/>
<name>A0A0D2CIA6_9EURO</name>
<comment type="similarity">
    <text evidence="2">Belongs to the AB hydrolase superfamily. Epoxide hydrolase family.</text>
</comment>
<dbReference type="RefSeq" id="XP_013310136.1">
    <property type="nucleotide sequence ID" value="XM_013454682.1"/>
</dbReference>
<evidence type="ECO:0000256" key="1">
    <source>
        <dbReference type="ARBA" id="ARBA00022801"/>
    </source>
</evidence>
<dbReference type="OrthoDB" id="284184at2759"/>
<organism evidence="4 5">
    <name type="scientific">Exophiala xenobiotica</name>
    <dbReference type="NCBI Taxonomy" id="348802"/>
    <lineage>
        <taxon>Eukaryota</taxon>
        <taxon>Fungi</taxon>
        <taxon>Dikarya</taxon>
        <taxon>Ascomycota</taxon>
        <taxon>Pezizomycotina</taxon>
        <taxon>Eurotiomycetes</taxon>
        <taxon>Chaetothyriomycetidae</taxon>
        <taxon>Chaetothyriales</taxon>
        <taxon>Herpotrichiellaceae</taxon>
        <taxon>Exophiala</taxon>
    </lineage>
</organism>
<keyword evidence="1" id="KW-0378">Hydrolase</keyword>
<dbReference type="Proteomes" id="UP000054342">
    <property type="component" value="Unassembled WGS sequence"/>
</dbReference>
<evidence type="ECO:0000313" key="5">
    <source>
        <dbReference type="Proteomes" id="UP000054342"/>
    </source>
</evidence>
<dbReference type="HOGENOM" id="CLU_020336_7_1_1"/>
<dbReference type="InterPro" id="IPR000639">
    <property type="entry name" value="Epox_hydrolase-like"/>
</dbReference>
<gene>
    <name evidence="4" type="ORF">PV05_11221</name>
</gene>
<dbReference type="InterPro" id="IPR000073">
    <property type="entry name" value="AB_hydrolase_1"/>
</dbReference>
<keyword evidence="5" id="KW-1185">Reference proteome</keyword>
<accession>A0A0D2CIA6</accession>
<evidence type="ECO:0000313" key="4">
    <source>
        <dbReference type="EMBL" id="KIW49552.1"/>
    </source>
</evidence>
<dbReference type="GO" id="GO:0016787">
    <property type="term" value="F:hydrolase activity"/>
    <property type="evidence" value="ECO:0007669"/>
    <property type="project" value="UniProtKB-KW"/>
</dbReference>
<dbReference type="InterPro" id="IPR029058">
    <property type="entry name" value="AB_hydrolase_fold"/>
</dbReference>
<dbReference type="STRING" id="348802.A0A0D2CIA6"/>
<dbReference type="Pfam" id="PF12697">
    <property type="entry name" value="Abhydrolase_6"/>
    <property type="match status" value="1"/>
</dbReference>
<dbReference type="EMBL" id="KN847323">
    <property type="protein sequence ID" value="KIW49552.1"/>
    <property type="molecule type" value="Genomic_DNA"/>
</dbReference>
<feature type="domain" description="AB hydrolase-1" evidence="3">
    <location>
        <begin position="26"/>
        <end position="280"/>
    </location>
</feature>
<dbReference type="Gene3D" id="3.40.50.1820">
    <property type="entry name" value="alpha/beta hydrolase"/>
    <property type="match status" value="1"/>
</dbReference>
<dbReference type="PRINTS" id="PR00412">
    <property type="entry name" value="EPOXHYDRLASE"/>
</dbReference>